<sequence length="449" mass="46651">MPRTTPESLARPMLGGPMGSHLASATARTRAWSAGAMMGLLGLSSLLGVLLQAPCLHRGWELPFASYRMCASPLANVMMGTSFPSAPGRASGDIVGFAPVTAWVVELGRLLGTGDHRQDTAFLMVFVMLFNVLAFAAAGIALMLLARDRSWLPVAFLSPVVIFSVGQSLDPVGVALALWALVLLRRDTPGGYSPLAAGMLLALAAFINPLAAVVLLAAVVVGLSEGRGRELVVVGGAWAIIAGILLVADGRLFGRLQYWWQNAIDRGSIASLLSFEPGLNSAVVVLVSVLVWVLSTLTVVIVLMVMAADGRRLSLPAVATVLIGLSLVLMPAAPTVNALWLVPFAVPAVHHLGVQIAWGLSEAGLAMAVSLSDVTALEASNGLAPMWLAAFTLLRVFAIAAVIFCAVERLTEEPAAGGARALADEPAAEGAGESAEARAPRNDSIPQNP</sequence>
<keyword evidence="2" id="KW-0472">Membrane</keyword>
<reference evidence="4" key="1">
    <citation type="journal article" date="2019" name="Int. J. Syst. Evol. Microbiol.">
        <title>The Global Catalogue of Microorganisms (GCM) 10K type strain sequencing project: providing services to taxonomists for standard genome sequencing and annotation.</title>
        <authorList>
            <consortium name="The Broad Institute Genomics Platform"/>
            <consortium name="The Broad Institute Genome Sequencing Center for Infectious Disease"/>
            <person name="Wu L."/>
            <person name="Ma J."/>
        </authorList>
    </citation>
    <scope>NUCLEOTIDE SEQUENCE [LARGE SCALE GENOMIC DNA]</scope>
    <source>
        <strain evidence="4">JCM 17458</strain>
    </source>
</reference>
<evidence type="ECO:0000256" key="1">
    <source>
        <dbReference type="SAM" id="MobiDB-lite"/>
    </source>
</evidence>
<accession>A0ABP8EEY4</accession>
<feature type="compositionally biased region" description="Low complexity" evidence="1">
    <location>
        <begin position="418"/>
        <end position="434"/>
    </location>
</feature>
<gene>
    <name evidence="3" type="ORF">GCM10022261_00740</name>
</gene>
<feature type="transmembrane region" description="Helical" evidence="2">
    <location>
        <begin position="231"/>
        <end position="248"/>
    </location>
</feature>
<keyword evidence="4" id="KW-1185">Reference proteome</keyword>
<evidence type="ECO:0000313" key="3">
    <source>
        <dbReference type="EMBL" id="GAA4282543.1"/>
    </source>
</evidence>
<dbReference type="RefSeq" id="WP_236865842.1">
    <property type="nucleotide sequence ID" value="NZ_BAABAZ010000003.1"/>
</dbReference>
<feature type="transmembrane region" description="Helical" evidence="2">
    <location>
        <begin position="195"/>
        <end position="219"/>
    </location>
</feature>
<feature type="transmembrane region" description="Helical" evidence="2">
    <location>
        <begin position="313"/>
        <end position="333"/>
    </location>
</feature>
<keyword evidence="2" id="KW-0812">Transmembrane</keyword>
<evidence type="ECO:0000256" key="2">
    <source>
        <dbReference type="SAM" id="Phobius"/>
    </source>
</evidence>
<feature type="transmembrane region" description="Helical" evidence="2">
    <location>
        <begin position="386"/>
        <end position="407"/>
    </location>
</feature>
<comment type="caution">
    <text evidence="3">The sequence shown here is derived from an EMBL/GenBank/DDBJ whole genome shotgun (WGS) entry which is preliminary data.</text>
</comment>
<protein>
    <recommendedName>
        <fullName evidence="5">DUF2029 domain-containing protein</fullName>
    </recommendedName>
</protein>
<evidence type="ECO:0000313" key="4">
    <source>
        <dbReference type="Proteomes" id="UP001501586"/>
    </source>
</evidence>
<feature type="transmembrane region" description="Helical" evidence="2">
    <location>
        <begin position="156"/>
        <end position="183"/>
    </location>
</feature>
<organism evidence="3 4">
    <name type="scientific">Brevibacterium daeguense</name>
    <dbReference type="NCBI Taxonomy" id="909936"/>
    <lineage>
        <taxon>Bacteria</taxon>
        <taxon>Bacillati</taxon>
        <taxon>Actinomycetota</taxon>
        <taxon>Actinomycetes</taxon>
        <taxon>Micrococcales</taxon>
        <taxon>Brevibacteriaceae</taxon>
        <taxon>Brevibacterium</taxon>
    </lineage>
</organism>
<feature type="transmembrane region" description="Helical" evidence="2">
    <location>
        <begin position="121"/>
        <end position="144"/>
    </location>
</feature>
<evidence type="ECO:0008006" key="5">
    <source>
        <dbReference type="Google" id="ProtNLM"/>
    </source>
</evidence>
<dbReference type="EMBL" id="BAABAZ010000003">
    <property type="protein sequence ID" value="GAA4282543.1"/>
    <property type="molecule type" value="Genomic_DNA"/>
</dbReference>
<proteinExistence type="predicted"/>
<keyword evidence="2" id="KW-1133">Transmembrane helix</keyword>
<name>A0ABP8EEY4_9MICO</name>
<feature type="region of interest" description="Disordered" evidence="1">
    <location>
        <begin position="418"/>
        <end position="449"/>
    </location>
</feature>
<dbReference type="Proteomes" id="UP001501586">
    <property type="component" value="Unassembled WGS sequence"/>
</dbReference>
<feature type="transmembrane region" description="Helical" evidence="2">
    <location>
        <begin position="282"/>
        <end position="306"/>
    </location>
</feature>